<proteinExistence type="predicted"/>
<dbReference type="PROSITE" id="PS00028">
    <property type="entry name" value="ZINC_FINGER_C2H2_1"/>
    <property type="match status" value="1"/>
</dbReference>
<reference evidence="2 3" key="1">
    <citation type="submission" date="2020-01" db="EMBL/GenBank/DDBJ databases">
        <authorList>
            <consortium name="DOE Joint Genome Institute"/>
            <person name="Haridas S."/>
            <person name="Albert R."/>
            <person name="Binder M."/>
            <person name="Bloem J."/>
            <person name="Labutti K."/>
            <person name="Salamov A."/>
            <person name="Andreopoulos B."/>
            <person name="Baker S.E."/>
            <person name="Barry K."/>
            <person name="Bills G."/>
            <person name="Bluhm B.H."/>
            <person name="Cannon C."/>
            <person name="Castanera R."/>
            <person name="Culley D.E."/>
            <person name="Daum C."/>
            <person name="Ezra D."/>
            <person name="Gonzalez J.B."/>
            <person name="Henrissat B."/>
            <person name="Kuo A."/>
            <person name="Liang C."/>
            <person name="Lipzen A."/>
            <person name="Lutzoni F."/>
            <person name="Magnuson J."/>
            <person name="Mondo S."/>
            <person name="Nolan M."/>
            <person name="Ohm R."/>
            <person name="Pangilinan J."/>
            <person name="Park H.-J.H."/>
            <person name="Ramirez L."/>
            <person name="Alfaro M."/>
            <person name="Sun H."/>
            <person name="Tritt A."/>
            <person name="Yoshinaga Y."/>
            <person name="Zwiers L.-H.L."/>
            <person name="Turgeon B.G."/>
            <person name="Goodwin S.B."/>
            <person name="Spatafora J.W."/>
            <person name="Crous P.W."/>
            <person name="Grigoriev I.V."/>
        </authorList>
    </citation>
    <scope>NUCLEOTIDE SEQUENCE [LARGE SCALE GENOMIC DNA]</scope>
    <source>
        <strain evidence="2 3">CBS 611.86</strain>
    </source>
</reference>
<evidence type="ECO:0000313" key="2">
    <source>
        <dbReference type="EMBL" id="KAF2872038.1"/>
    </source>
</evidence>
<protein>
    <recommendedName>
        <fullName evidence="1">C2H2-type domain-containing protein</fullName>
    </recommendedName>
</protein>
<dbReference type="InterPro" id="IPR013087">
    <property type="entry name" value="Znf_C2H2_type"/>
</dbReference>
<organism evidence="2 3">
    <name type="scientific">Massariosphaeria phaeospora</name>
    <dbReference type="NCBI Taxonomy" id="100035"/>
    <lineage>
        <taxon>Eukaryota</taxon>
        <taxon>Fungi</taxon>
        <taxon>Dikarya</taxon>
        <taxon>Ascomycota</taxon>
        <taxon>Pezizomycotina</taxon>
        <taxon>Dothideomycetes</taxon>
        <taxon>Pleosporomycetidae</taxon>
        <taxon>Pleosporales</taxon>
        <taxon>Pleosporales incertae sedis</taxon>
        <taxon>Massariosphaeria</taxon>
    </lineage>
</organism>
<sequence length="375" mass="42902">MVSIITPIILISADRVFIGKLSAGKMVQTLSHNSDRTFQSYVSNIVGIDTQNVVRNLSEDMEHVDFSRSIGFTRDLNAPKPFGATLSKHNLHPTEDIFQETVAGLPKSSRRVIRKKAHTILYMRRRAAHHDNIELVPTEKRCAGNETSARVTPEASSIFTHMLKYNTLQASIIDNLWSTDALSLEECVRPILALANPQKFRPWYQQPVKPPTADMECPYCKVALRERHRDQALHLLCCHCSLHNVNFCFYCAQFIDRGLEPEEKKNCNVHPGCTEFNREDKLCGVVCWRGLVIRPGRCPFCVNIDSIWLDELSLKKHINKHLETLREGAFNCPQRLCNQQYTSRDGLSNHLVTFHGIDMVDRYQRTECLLESVKE</sequence>
<dbReference type="Proteomes" id="UP000481861">
    <property type="component" value="Unassembled WGS sequence"/>
</dbReference>
<evidence type="ECO:0000313" key="3">
    <source>
        <dbReference type="Proteomes" id="UP000481861"/>
    </source>
</evidence>
<comment type="caution">
    <text evidence="2">The sequence shown here is derived from an EMBL/GenBank/DDBJ whole genome shotgun (WGS) entry which is preliminary data.</text>
</comment>
<gene>
    <name evidence="2" type="ORF">BDV95DRAFT_33231</name>
</gene>
<feature type="domain" description="C2H2-type" evidence="1">
    <location>
        <begin position="332"/>
        <end position="355"/>
    </location>
</feature>
<name>A0A7C8M8L9_9PLEO</name>
<dbReference type="OrthoDB" id="3776655at2759"/>
<dbReference type="EMBL" id="JAADJZ010000010">
    <property type="protein sequence ID" value="KAF2872038.1"/>
    <property type="molecule type" value="Genomic_DNA"/>
</dbReference>
<accession>A0A7C8M8L9</accession>
<dbReference type="AlphaFoldDB" id="A0A7C8M8L9"/>
<evidence type="ECO:0000259" key="1">
    <source>
        <dbReference type="PROSITE" id="PS00028"/>
    </source>
</evidence>
<keyword evidence="3" id="KW-1185">Reference proteome</keyword>